<feature type="compositionally biased region" description="Basic and acidic residues" evidence="2">
    <location>
        <begin position="279"/>
        <end position="305"/>
    </location>
</feature>
<feature type="domain" description="Replication protein A 70 kDa DNA-binding subunit B/D first OB fold" evidence="3">
    <location>
        <begin position="3"/>
        <end position="105"/>
    </location>
</feature>
<dbReference type="AlphaFoldDB" id="D3IVN9"/>
<dbReference type="PANTHER" id="PTHR47165">
    <property type="entry name" value="OS03G0429900 PROTEIN"/>
    <property type="match status" value="1"/>
</dbReference>
<accession>D3IVN9</accession>
<evidence type="ECO:0000313" key="5">
    <source>
        <dbReference type="EMBL" id="ADB85379.1"/>
    </source>
</evidence>
<feature type="domain" description="Replication protein A OB" evidence="4">
    <location>
        <begin position="134"/>
        <end position="199"/>
    </location>
</feature>
<dbReference type="Gene3D" id="2.40.50.140">
    <property type="entry name" value="Nucleic acid-binding proteins"/>
    <property type="match status" value="2"/>
</dbReference>
<dbReference type="CDD" id="cd04481">
    <property type="entry name" value="RPA1_DBD_B_like"/>
    <property type="match status" value="1"/>
</dbReference>
<name>D3IVN9_PHYED</name>
<proteinExistence type="predicted"/>
<dbReference type="Pfam" id="PF16900">
    <property type="entry name" value="REPA_OB_2"/>
    <property type="match status" value="1"/>
</dbReference>
<dbReference type="InterPro" id="IPR012340">
    <property type="entry name" value="NA-bd_OB-fold"/>
</dbReference>
<dbReference type="GO" id="GO:0003677">
    <property type="term" value="F:DNA binding"/>
    <property type="evidence" value="ECO:0007669"/>
    <property type="project" value="UniProtKB-KW"/>
</dbReference>
<protein>
    <submittedName>
        <fullName evidence="5">Putative retrotransposon protein</fullName>
    </submittedName>
</protein>
<dbReference type="EMBL" id="GQ252874">
    <property type="protein sequence ID" value="ADB85379.1"/>
    <property type="molecule type" value="Genomic_DNA"/>
</dbReference>
<dbReference type="SUPFAM" id="SSF50249">
    <property type="entry name" value="Nucleic acid-binding proteins"/>
    <property type="match status" value="2"/>
</dbReference>
<keyword evidence="1" id="KW-0238">DNA-binding</keyword>
<dbReference type="PANTHER" id="PTHR47165:SF4">
    <property type="entry name" value="OS03G0429900 PROTEIN"/>
    <property type="match status" value="1"/>
</dbReference>
<reference evidence="5" key="1">
    <citation type="journal article" date="2010" name="J. Integr. Plant Biol.">
        <title>Insights into the bamboo genome: syntenic relationships to rice and sorghum.</title>
        <authorList>
            <person name="Gui Y.J."/>
            <person name="Zhou Y."/>
            <person name="Wang Y."/>
            <person name="Wang S."/>
            <person name="Wang S.Y."/>
            <person name="Hu Y."/>
            <person name="Bo S.P."/>
            <person name="Chen H."/>
            <person name="Zhou C.P."/>
            <person name="Ma N.X."/>
            <person name="Zhang T.Z."/>
            <person name="Fan L.J."/>
        </authorList>
    </citation>
    <scope>NUCLEOTIDE SEQUENCE</scope>
    <source>
        <tissue evidence="5">Shoot</tissue>
    </source>
</reference>
<dbReference type="InterPro" id="IPR031657">
    <property type="entry name" value="REPA_OB_2"/>
</dbReference>
<sequence>MAYTLLSEINPTSKHWTVCARVSRLWEYRGNVDDAEIQHLDLVLVDEQGNAIYAEIPKEHVEAKRVLLQEEHIYTFRRFLVSPNKGKYRPVDSDYMIEIGYYTEIEELFDAAPTFPMYAYTLTPLENLDSYIGETRNFLDVIGVVKAVSNAASIQGSNQSSTTTKRLVVIKDAKDCETTVTLWGQRAKDFDGEYVYEKEQKNPVPALFVGILMKRYGQNEGLSGGSACRWYISPNIPEAAAITSSLQTTHGATSSAQKRLFDVAAASDQNLSTQTTNLTEEHASHDVTDDKPDPTAEKNITDQRI</sequence>
<dbReference type="InterPro" id="IPR003871">
    <property type="entry name" value="RFA1B/D_OB_1st"/>
</dbReference>
<evidence type="ECO:0000259" key="3">
    <source>
        <dbReference type="Pfam" id="PF02721"/>
    </source>
</evidence>
<evidence type="ECO:0000256" key="2">
    <source>
        <dbReference type="SAM" id="MobiDB-lite"/>
    </source>
</evidence>
<evidence type="ECO:0000256" key="1">
    <source>
        <dbReference type="ARBA" id="ARBA00023125"/>
    </source>
</evidence>
<feature type="region of interest" description="Disordered" evidence="2">
    <location>
        <begin position="274"/>
        <end position="305"/>
    </location>
</feature>
<evidence type="ECO:0000259" key="4">
    <source>
        <dbReference type="Pfam" id="PF16900"/>
    </source>
</evidence>
<organism evidence="5">
    <name type="scientific">Phyllostachys edulis</name>
    <name type="common">Tortoise shell bamboo</name>
    <name type="synonym">Bambusa edulis</name>
    <dbReference type="NCBI Taxonomy" id="38705"/>
    <lineage>
        <taxon>Eukaryota</taxon>
        <taxon>Viridiplantae</taxon>
        <taxon>Streptophyta</taxon>
        <taxon>Embryophyta</taxon>
        <taxon>Tracheophyta</taxon>
        <taxon>Spermatophyta</taxon>
        <taxon>Magnoliopsida</taxon>
        <taxon>Liliopsida</taxon>
        <taxon>Poales</taxon>
        <taxon>Poaceae</taxon>
        <taxon>BOP clade</taxon>
        <taxon>Bambusoideae</taxon>
        <taxon>Arundinarodae</taxon>
        <taxon>Arundinarieae</taxon>
        <taxon>Arundinariinae</taxon>
        <taxon>Phyllostachys</taxon>
    </lineage>
</organism>
<dbReference type="CDD" id="cd04480">
    <property type="entry name" value="RPA1_DBD_A_like"/>
    <property type="match status" value="1"/>
</dbReference>
<dbReference type="Pfam" id="PF02721">
    <property type="entry name" value="DUF223"/>
    <property type="match status" value="1"/>
</dbReference>